<comment type="caution">
    <text evidence="1">The sequence shown here is derived from an EMBL/GenBank/DDBJ whole genome shotgun (WGS) entry which is preliminary data.</text>
</comment>
<keyword evidence="2" id="KW-1185">Reference proteome</keyword>
<dbReference type="EMBL" id="CAWUHD010000109">
    <property type="protein sequence ID" value="CAK7232180.1"/>
    <property type="molecule type" value="Genomic_DNA"/>
</dbReference>
<evidence type="ECO:0000313" key="1">
    <source>
        <dbReference type="EMBL" id="CAK7232180.1"/>
    </source>
</evidence>
<reference evidence="1 2" key="1">
    <citation type="submission" date="2024-01" db="EMBL/GenBank/DDBJ databases">
        <authorList>
            <person name="Allen C."/>
            <person name="Tagirdzhanova G."/>
        </authorList>
    </citation>
    <scope>NUCLEOTIDE SEQUENCE [LARGE SCALE GENOMIC DNA]</scope>
</reference>
<gene>
    <name evidence="1" type="ORF">SEUCBS140593_008175</name>
</gene>
<accession>A0ABP0CJG4</accession>
<proteinExistence type="predicted"/>
<evidence type="ECO:0000313" key="2">
    <source>
        <dbReference type="Proteomes" id="UP001642482"/>
    </source>
</evidence>
<dbReference type="Proteomes" id="UP001642482">
    <property type="component" value="Unassembled WGS sequence"/>
</dbReference>
<name>A0ABP0CJG4_9PEZI</name>
<protein>
    <submittedName>
        <fullName evidence="1">Uncharacterized protein</fullName>
    </submittedName>
</protein>
<organism evidence="1 2">
    <name type="scientific">Sporothrix eucalyptigena</name>
    <dbReference type="NCBI Taxonomy" id="1812306"/>
    <lineage>
        <taxon>Eukaryota</taxon>
        <taxon>Fungi</taxon>
        <taxon>Dikarya</taxon>
        <taxon>Ascomycota</taxon>
        <taxon>Pezizomycotina</taxon>
        <taxon>Sordariomycetes</taxon>
        <taxon>Sordariomycetidae</taxon>
        <taxon>Ophiostomatales</taxon>
        <taxon>Ophiostomataceae</taxon>
        <taxon>Sporothrix</taxon>
    </lineage>
</organism>
<sequence>MADIPEFLYHTTLVVYDGSRDPSNRSRSAFVLGTHTTLPAAKNFAATALQGLGYEPSDFEEYAVHNTKSSEEWTHGDGVVVYAKAYSGQEFAVGLDTTPNDQGFAAGGPDGTLHLSGISDGTNDGDQARHLHYVLQTVVDYDQFRHQDAGAGRNGVNDSFKSTEIEGCFLHRTDAIAAAKTCLKNTGYEFAQYDERNDLGYVEDWPFGEDVIVHAVSQTGENYAVAVRTIPGAHKKLSKENRKA</sequence>